<sequence length="220" mass="24691">MPVPGYVVSVRRRPAPSILRTSTPPKYVSLEFYSLASLKWTEVPSEPSLRAAGGVVKYWNSLNAAVLQPVLSREIPGNKLKNVSMHISEDPIRRDVFQLVVCATHRKKPPNVVSHLHRWRFRTDNKQLEDVITPNGPTTHAFSAGNLTYAGFDLYETESSSIMMVRDILAKGGREKQTQARVVLDLPRSAPARFHSLSLGRNSNMVPFVEQGKLVLRSYE</sequence>
<evidence type="ECO:0000313" key="2">
    <source>
        <dbReference type="Proteomes" id="UP000815677"/>
    </source>
</evidence>
<proteinExistence type="predicted"/>
<keyword evidence="2" id="KW-1185">Reference proteome</keyword>
<gene>
    <name evidence="1" type="ORF">MCHLO_11372</name>
</gene>
<dbReference type="EMBL" id="DF848688">
    <property type="protein sequence ID" value="GAT54525.1"/>
    <property type="molecule type" value="Genomic_DNA"/>
</dbReference>
<evidence type="ECO:0008006" key="3">
    <source>
        <dbReference type="Google" id="ProtNLM"/>
    </source>
</evidence>
<evidence type="ECO:0000313" key="1">
    <source>
        <dbReference type="EMBL" id="GAT54525.1"/>
    </source>
</evidence>
<protein>
    <recommendedName>
        <fullName evidence="3">F-box domain-containing protein</fullName>
    </recommendedName>
</protein>
<organism evidence="1 2">
    <name type="scientific">Mycena chlorophos</name>
    <name type="common">Agaric fungus</name>
    <name type="synonym">Agaricus chlorophos</name>
    <dbReference type="NCBI Taxonomy" id="658473"/>
    <lineage>
        <taxon>Eukaryota</taxon>
        <taxon>Fungi</taxon>
        <taxon>Dikarya</taxon>
        <taxon>Basidiomycota</taxon>
        <taxon>Agaricomycotina</taxon>
        <taxon>Agaricomycetes</taxon>
        <taxon>Agaricomycetidae</taxon>
        <taxon>Agaricales</taxon>
        <taxon>Marasmiineae</taxon>
        <taxon>Mycenaceae</taxon>
        <taxon>Mycena</taxon>
    </lineage>
</organism>
<accession>A0ABQ0LTV3</accession>
<name>A0ABQ0LTV3_MYCCL</name>
<dbReference type="Proteomes" id="UP000815677">
    <property type="component" value="Unassembled WGS sequence"/>
</dbReference>
<reference evidence="1" key="1">
    <citation type="submission" date="2014-09" db="EMBL/GenBank/DDBJ databases">
        <title>Genome sequence of the luminous mushroom Mycena chlorophos for searching fungal bioluminescence genes.</title>
        <authorList>
            <person name="Tanaka Y."/>
            <person name="Kasuga D."/>
            <person name="Oba Y."/>
            <person name="Hase S."/>
            <person name="Sato K."/>
            <person name="Oba Y."/>
            <person name="Sakakibara Y."/>
        </authorList>
    </citation>
    <scope>NUCLEOTIDE SEQUENCE</scope>
</reference>